<dbReference type="RefSeq" id="WP_372460978.1">
    <property type="nucleotide sequence ID" value="NZ_JBHMBC010000043.1"/>
</dbReference>
<dbReference type="EMBL" id="JBHMBC010000043">
    <property type="protein sequence ID" value="MFB9822501.1"/>
    <property type="molecule type" value="Genomic_DNA"/>
</dbReference>
<evidence type="ECO:0000313" key="2">
    <source>
        <dbReference type="Proteomes" id="UP001589702"/>
    </source>
</evidence>
<sequence length="202" mass="22260">MAPTGSTTESTNYSYNAQGKMIAMVDPAGNSWTWSFDVLGHQVSATDPDTGITTSTYDNVGNLPGFWSSRRGSRPRLRQAPPACGRIGWRVRDSATLPFKCRRILGHDCYSESLISINNYEVKVVKLQGEFVWHTHPDTDELFMVVRASSRFSSAIATSFCVRTMCSWGRRASSIVQGLRAKCTLSCSSPRAPSIPEMPAVK</sequence>
<dbReference type="NCBIfam" id="TIGR01643">
    <property type="entry name" value="YD_repeat_2x"/>
    <property type="match status" value="1"/>
</dbReference>
<name>A0ABV5Y750_ARTRM</name>
<dbReference type="InterPro" id="IPR031325">
    <property type="entry name" value="RHS_repeat"/>
</dbReference>
<comment type="caution">
    <text evidence="1">The sequence shown here is derived from an EMBL/GenBank/DDBJ whole genome shotgun (WGS) entry which is preliminary data.</text>
</comment>
<dbReference type="InterPro" id="IPR011051">
    <property type="entry name" value="RmlC_Cupin_sf"/>
</dbReference>
<dbReference type="SUPFAM" id="SSF51182">
    <property type="entry name" value="RmlC-like cupins"/>
    <property type="match status" value="1"/>
</dbReference>
<proteinExistence type="predicted"/>
<dbReference type="Proteomes" id="UP001589702">
    <property type="component" value="Unassembled WGS sequence"/>
</dbReference>
<keyword evidence="2" id="KW-1185">Reference proteome</keyword>
<dbReference type="Gene3D" id="2.60.120.10">
    <property type="entry name" value="Jelly Rolls"/>
    <property type="match status" value="1"/>
</dbReference>
<evidence type="ECO:0000313" key="1">
    <source>
        <dbReference type="EMBL" id="MFB9822501.1"/>
    </source>
</evidence>
<dbReference type="Gene3D" id="2.180.10.10">
    <property type="entry name" value="RHS repeat-associated core"/>
    <property type="match status" value="1"/>
</dbReference>
<dbReference type="Pfam" id="PF05593">
    <property type="entry name" value="RHS_repeat"/>
    <property type="match status" value="1"/>
</dbReference>
<dbReference type="InterPro" id="IPR014710">
    <property type="entry name" value="RmlC-like_jellyroll"/>
</dbReference>
<organism evidence="1 2">
    <name type="scientific">Arthrobacter ramosus</name>
    <dbReference type="NCBI Taxonomy" id="1672"/>
    <lineage>
        <taxon>Bacteria</taxon>
        <taxon>Bacillati</taxon>
        <taxon>Actinomycetota</taxon>
        <taxon>Actinomycetes</taxon>
        <taxon>Micrococcales</taxon>
        <taxon>Micrococcaceae</taxon>
        <taxon>Arthrobacter</taxon>
    </lineage>
</organism>
<protein>
    <submittedName>
        <fullName evidence="1">Uncharacterized protein</fullName>
    </submittedName>
</protein>
<gene>
    <name evidence="1" type="ORF">ACFFP1_23800</name>
</gene>
<accession>A0ABV5Y750</accession>
<dbReference type="InterPro" id="IPR006530">
    <property type="entry name" value="YD"/>
</dbReference>
<reference evidence="1 2" key="1">
    <citation type="submission" date="2024-09" db="EMBL/GenBank/DDBJ databases">
        <authorList>
            <person name="Sun Q."/>
            <person name="Mori K."/>
        </authorList>
    </citation>
    <scope>NUCLEOTIDE SEQUENCE [LARGE SCALE GENOMIC DNA]</scope>
    <source>
        <strain evidence="1 2">JCM 1334</strain>
    </source>
</reference>